<feature type="transmembrane region" description="Helical" evidence="1">
    <location>
        <begin position="238"/>
        <end position="257"/>
    </location>
</feature>
<dbReference type="GO" id="GO:0005886">
    <property type="term" value="C:plasma membrane"/>
    <property type="evidence" value="ECO:0007669"/>
    <property type="project" value="UniProtKB-SubCell"/>
</dbReference>
<keyword evidence="1" id="KW-0472">Membrane</keyword>
<comment type="caution">
    <text evidence="2">The sequence shown here is derived from an EMBL/GenBank/DDBJ whole genome shotgun (WGS) entry which is preliminary data.</text>
</comment>
<evidence type="ECO:0000256" key="1">
    <source>
        <dbReference type="SAM" id="Phobius"/>
    </source>
</evidence>
<feature type="transmembrane region" description="Helical" evidence="1">
    <location>
        <begin position="104"/>
        <end position="132"/>
    </location>
</feature>
<feature type="transmembrane region" description="Helical" evidence="1">
    <location>
        <begin position="52"/>
        <end position="71"/>
    </location>
</feature>
<gene>
    <name evidence="2" type="ORF">ACFPYI_11550</name>
</gene>
<keyword evidence="3" id="KW-1185">Reference proteome</keyword>
<feature type="transmembrane region" description="Helical" evidence="1">
    <location>
        <begin position="21"/>
        <end position="40"/>
    </location>
</feature>
<feature type="transmembrane region" description="Helical" evidence="1">
    <location>
        <begin position="168"/>
        <end position="191"/>
    </location>
</feature>
<dbReference type="Proteomes" id="UP001596099">
    <property type="component" value="Unassembled WGS sequence"/>
</dbReference>
<sequence length="264" mass="27930">MSGWQSVARKDFNDALRSRRLLTLVVAFVLFVVGTEYLLVEVLGGDVTSADALVGSLVGPTVVLVPLIGLVTGYRSIAGERETGSHKLLLSLPHSRRDVVLGKLLGRSLVVGVAIVAGFVAGGLLAFGLIGGYEVTPFVLYFLVTLLYATAFVALGVGISAVTGSTSVAVMASFGAFVLFQFLWLFVVGLVRTELFPNASAAVFEVTLRLSPLISYGVSLDAFVMGGAGGPEFYQGGWFALFVLVCWVVVPPALGYLRFRSVDL</sequence>
<name>A0ABD5RMX4_9EURY</name>
<dbReference type="PANTHER" id="PTHR43471">
    <property type="entry name" value="ABC TRANSPORTER PERMEASE"/>
    <property type="match status" value="1"/>
</dbReference>
<evidence type="ECO:0000313" key="2">
    <source>
        <dbReference type="EMBL" id="MFC5971967.1"/>
    </source>
</evidence>
<dbReference type="EMBL" id="JBHSQH010000001">
    <property type="protein sequence ID" value="MFC5971967.1"/>
    <property type="molecule type" value="Genomic_DNA"/>
</dbReference>
<dbReference type="AlphaFoldDB" id="A0ABD5RMX4"/>
<evidence type="ECO:0000313" key="3">
    <source>
        <dbReference type="Proteomes" id="UP001596099"/>
    </source>
</evidence>
<protein>
    <submittedName>
        <fullName evidence="2">ABC transporter permease subunit</fullName>
    </submittedName>
</protein>
<keyword evidence="1" id="KW-1133">Transmembrane helix</keyword>
<feature type="transmembrane region" description="Helical" evidence="1">
    <location>
        <begin position="138"/>
        <end position="161"/>
    </location>
</feature>
<dbReference type="RefSeq" id="WP_247414885.1">
    <property type="nucleotide sequence ID" value="NZ_JALLGW010000001.1"/>
</dbReference>
<dbReference type="Pfam" id="PF12679">
    <property type="entry name" value="ABC2_membrane_2"/>
    <property type="match status" value="1"/>
</dbReference>
<accession>A0ABD5RMX4</accession>
<reference evidence="2 3" key="1">
    <citation type="journal article" date="2019" name="Int. J. Syst. Evol. Microbiol.">
        <title>The Global Catalogue of Microorganisms (GCM) 10K type strain sequencing project: providing services to taxonomists for standard genome sequencing and annotation.</title>
        <authorList>
            <consortium name="The Broad Institute Genomics Platform"/>
            <consortium name="The Broad Institute Genome Sequencing Center for Infectious Disease"/>
            <person name="Wu L."/>
            <person name="Ma J."/>
        </authorList>
    </citation>
    <scope>NUCLEOTIDE SEQUENCE [LARGE SCALE GENOMIC DNA]</scope>
    <source>
        <strain evidence="2 3">CGMCC 1.12543</strain>
    </source>
</reference>
<organism evidence="2 3">
    <name type="scientific">Halomarina salina</name>
    <dbReference type="NCBI Taxonomy" id="1872699"/>
    <lineage>
        <taxon>Archaea</taxon>
        <taxon>Methanobacteriati</taxon>
        <taxon>Methanobacteriota</taxon>
        <taxon>Stenosarchaea group</taxon>
        <taxon>Halobacteria</taxon>
        <taxon>Halobacteriales</taxon>
        <taxon>Natronomonadaceae</taxon>
        <taxon>Halomarina</taxon>
    </lineage>
</organism>
<keyword evidence="1" id="KW-0812">Transmembrane</keyword>
<proteinExistence type="predicted"/>
<dbReference type="PANTHER" id="PTHR43471:SF1">
    <property type="entry name" value="ABC TRANSPORTER PERMEASE PROTEIN NOSY-RELATED"/>
    <property type="match status" value="1"/>
</dbReference>